<feature type="coiled-coil region" evidence="1">
    <location>
        <begin position="121"/>
        <end position="148"/>
    </location>
</feature>
<feature type="compositionally biased region" description="Low complexity" evidence="2">
    <location>
        <begin position="42"/>
        <end position="52"/>
    </location>
</feature>
<accession>F0XDE7</accession>
<dbReference type="eggNOG" id="ENOG502SZVT">
    <property type="taxonomic scope" value="Eukaryota"/>
</dbReference>
<dbReference type="Proteomes" id="UP000007796">
    <property type="component" value="Unassembled WGS sequence"/>
</dbReference>
<name>F0XDE7_GROCL</name>
<feature type="region of interest" description="Disordered" evidence="2">
    <location>
        <begin position="158"/>
        <end position="198"/>
    </location>
</feature>
<evidence type="ECO:0000256" key="1">
    <source>
        <dbReference type="SAM" id="Coils"/>
    </source>
</evidence>
<protein>
    <submittedName>
        <fullName evidence="3">Uncharacterized protein</fullName>
    </submittedName>
</protein>
<keyword evidence="1" id="KW-0175">Coiled coil</keyword>
<reference evidence="3 4" key="1">
    <citation type="journal article" date="2011" name="Proc. Natl. Acad. Sci. U.S.A.">
        <title>Genome and transcriptome analyses of the mountain pine beetle-fungal symbiont Grosmannia clavigera, a lodgepole pine pathogen.</title>
        <authorList>
            <person name="DiGuistini S."/>
            <person name="Wang Y."/>
            <person name="Liao N.Y."/>
            <person name="Taylor G."/>
            <person name="Tanguay P."/>
            <person name="Feau N."/>
            <person name="Henrissat B."/>
            <person name="Chan S.K."/>
            <person name="Hesse-Orce U."/>
            <person name="Alamouti S.M."/>
            <person name="Tsui C.K.M."/>
            <person name="Docking R.T."/>
            <person name="Levasseur A."/>
            <person name="Haridas S."/>
            <person name="Robertson G."/>
            <person name="Birol I."/>
            <person name="Holt R.A."/>
            <person name="Marra M.A."/>
            <person name="Hamelin R.C."/>
            <person name="Hirst M."/>
            <person name="Jones S.J.M."/>
            <person name="Bohlmann J."/>
            <person name="Breuil C."/>
        </authorList>
    </citation>
    <scope>NUCLEOTIDE SEQUENCE [LARGE SCALE GENOMIC DNA]</scope>
    <source>
        <strain evidence="4">kw1407 / UAMH 11150</strain>
    </source>
</reference>
<feature type="region of interest" description="Disordered" evidence="2">
    <location>
        <begin position="29"/>
        <end position="52"/>
    </location>
</feature>
<evidence type="ECO:0000313" key="4">
    <source>
        <dbReference type="Proteomes" id="UP000007796"/>
    </source>
</evidence>
<organism evidence="4">
    <name type="scientific">Grosmannia clavigera (strain kw1407 / UAMH 11150)</name>
    <name type="common">Blue stain fungus</name>
    <name type="synonym">Graphiocladiella clavigera</name>
    <dbReference type="NCBI Taxonomy" id="655863"/>
    <lineage>
        <taxon>Eukaryota</taxon>
        <taxon>Fungi</taxon>
        <taxon>Dikarya</taxon>
        <taxon>Ascomycota</taxon>
        <taxon>Pezizomycotina</taxon>
        <taxon>Sordariomycetes</taxon>
        <taxon>Sordariomycetidae</taxon>
        <taxon>Ophiostomatales</taxon>
        <taxon>Ophiostomataceae</taxon>
        <taxon>Leptographium</taxon>
    </lineage>
</organism>
<dbReference type="InParanoid" id="F0XDE7"/>
<feature type="compositionally biased region" description="Low complexity" evidence="2">
    <location>
        <begin position="158"/>
        <end position="179"/>
    </location>
</feature>
<dbReference type="RefSeq" id="XP_014173462.1">
    <property type="nucleotide sequence ID" value="XM_014317987.1"/>
</dbReference>
<proteinExistence type="predicted"/>
<evidence type="ECO:0000256" key="2">
    <source>
        <dbReference type="SAM" id="MobiDB-lite"/>
    </source>
</evidence>
<evidence type="ECO:0000313" key="3">
    <source>
        <dbReference type="EMBL" id="EFX03980.1"/>
    </source>
</evidence>
<gene>
    <name evidence="3" type="ORF">CMQ_908</name>
</gene>
<feature type="region of interest" description="Disordered" evidence="2">
    <location>
        <begin position="70"/>
        <end position="109"/>
    </location>
</feature>
<keyword evidence="4" id="KW-1185">Reference proteome</keyword>
<feature type="compositionally biased region" description="Low complexity" evidence="2">
    <location>
        <begin position="72"/>
        <end position="88"/>
    </location>
</feature>
<dbReference type="HOGENOM" id="CLU_119146_0_0_1"/>
<sequence>MFGSYGSYSSMCARAVTPATAIDIGTTRSSSTCAFPSWPRRSSLSSDDYSSASSYLSDEDLFLSDSFDDDISSSTASSRSNSNASSISPPHNLHRGHYQPQPPQDHFNHHFQQNFQQPQERVVSEEELLQLQRERQAYQRDITRALVAEKERRKQAAAVVRRQQRRAAAAAGGQSSSSASRKKSGKLAAIAETGVEES</sequence>
<dbReference type="OrthoDB" id="5294241at2759"/>
<dbReference type="AlphaFoldDB" id="F0XDE7"/>
<dbReference type="EMBL" id="GL629765">
    <property type="protein sequence ID" value="EFX03980.1"/>
    <property type="molecule type" value="Genomic_DNA"/>
</dbReference>
<dbReference type="GeneID" id="25982039"/>